<reference evidence="8 9" key="1">
    <citation type="journal article" date="1991" name="Int. J. Syst. Bacteriol.">
        <title>Description of the erythromycin-producing bacterium Arthrobacter sp. strain NRRL B-3381 as Aeromicrobium erythreum gen. nov., sp. nov.</title>
        <authorList>
            <person name="Miller E.S."/>
            <person name="Woese C.R."/>
            <person name="Brenner S."/>
        </authorList>
    </citation>
    <scope>NUCLEOTIDE SEQUENCE [LARGE SCALE GENOMIC DNA]</scope>
    <source>
        <strain evidence="8 9">AR18</strain>
    </source>
</reference>
<evidence type="ECO:0000313" key="9">
    <source>
        <dbReference type="Proteomes" id="UP000067689"/>
    </source>
</evidence>
<feature type="active site" evidence="5">
    <location>
        <position position="18"/>
    </location>
</feature>
<dbReference type="EC" id="3.6.1.7" evidence="2 5"/>
<comment type="catalytic activity">
    <reaction evidence="4 5">
        <text>an acyl phosphate + H2O = a carboxylate + phosphate + H(+)</text>
        <dbReference type="Rhea" id="RHEA:14965"/>
        <dbReference type="ChEBI" id="CHEBI:15377"/>
        <dbReference type="ChEBI" id="CHEBI:15378"/>
        <dbReference type="ChEBI" id="CHEBI:29067"/>
        <dbReference type="ChEBI" id="CHEBI:43474"/>
        <dbReference type="ChEBI" id="CHEBI:59918"/>
        <dbReference type="EC" id="3.6.1.7"/>
    </reaction>
</comment>
<dbReference type="STRING" id="2041.AERYTH_11555"/>
<dbReference type="PANTHER" id="PTHR47268:SF4">
    <property type="entry name" value="ACYLPHOSPHATASE"/>
    <property type="match status" value="1"/>
</dbReference>
<protein>
    <recommendedName>
        <fullName evidence="3 5">acylphosphatase</fullName>
        <ecNumber evidence="2 5">3.6.1.7</ecNumber>
    </recommendedName>
</protein>
<dbReference type="EMBL" id="CP011502">
    <property type="protein sequence ID" value="ALX05289.1"/>
    <property type="molecule type" value="Genomic_DNA"/>
</dbReference>
<evidence type="ECO:0000256" key="4">
    <source>
        <dbReference type="ARBA" id="ARBA00047645"/>
    </source>
</evidence>
<dbReference type="InterPro" id="IPR020456">
    <property type="entry name" value="Acylphosphatase"/>
</dbReference>
<dbReference type="Pfam" id="PF00708">
    <property type="entry name" value="Acylphosphatase"/>
    <property type="match status" value="1"/>
</dbReference>
<evidence type="ECO:0000256" key="6">
    <source>
        <dbReference type="RuleBase" id="RU004168"/>
    </source>
</evidence>
<dbReference type="PROSITE" id="PS00151">
    <property type="entry name" value="ACYLPHOSPHATASE_2"/>
    <property type="match status" value="1"/>
</dbReference>
<dbReference type="PATRIC" id="fig|2041.4.peg.2414"/>
<dbReference type="PRINTS" id="PR00112">
    <property type="entry name" value="ACYLPHPHTASE"/>
</dbReference>
<dbReference type="RefSeq" id="WP_067858746.1">
    <property type="nucleotide sequence ID" value="NZ_CP011502.1"/>
</dbReference>
<dbReference type="PROSITE" id="PS51160">
    <property type="entry name" value="ACYLPHOSPHATASE_3"/>
    <property type="match status" value="1"/>
</dbReference>
<dbReference type="AlphaFoldDB" id="A0A0U4BBN6"/>
<accession>A0A0U4BBN6</accession>
<evidence type="ECO:0000256" key="3">
    <source>
        <dbReference type="ARBA" id="ARBA00015991"/>
    </source>
</evidence>
<dbReference type="SUPFAM" id="SSF54975">
    <property type="entry name" value="Acylphosphatase/BLUF domain-like"/>
    <property type="match status" value="1"/>
</dbReference>
<name>A0A0U4BBN6_9ACTN</name>
<proteinExistence type="inferred from homology"/>
<dbReference type="PANTHER" id="PTHR47268">
    <property type="entry name" value="ACYLPHOSPHATASE"/>
    <property type="match status" value="1"/>
</dbReference>
<dbReference type="InterPro" id="IPR017968">
    <property type="entry name" value="Acylphosphatase_CS"/>
</dbReference>
<dbReference type="Proteomes" id="UP000067689">
    <property type="component" value="Chromosome"/>
</dbReference>
<gene>
    <name evidence="8" type="ORF">AERYTH_11555</name>
</gene>
<evidence type="ECO:0000259" key="7">
    <source>
        <dbReference type="PROSITE" id="PS51160"/>
    </source>
</evidence>
<feature type="domain" description="Acylphosphatase-like" evidence="7">
    <location>
        <begin position="3"/>
        <end position="89"/>
    </location>
</feature>
<dbReference type="GO" id="GO:0003998">
    <property type="term" value="F:acylphosphatase activity"/>
    <property type="evidence" value="ECO:0007669"/>
    <property type="project" value="UniProtKB-EC"/>
</dbReference>
<dbReference type="InterPro" id="IPR001792">
    <property type="entry name" value="Acylphosphatase-like_dom"/>
</dbReference>
<evidence type="ECO:0000313" key="8">
    <source>
        <dbReference type="EMBL" id="ALX05289.1"/>
    </source>
</evidence>
<dbReference type="Gene3D" id="3.30.70.100">
    <property type="match status" value="1"/>
</dbReference>
<evidence type="ECO:0000256" key="1">
    <source>
        <dbReference type="ARBA" id="ARBA00005614"/>
    </source>
</evidence>
<comment type="similarity">
    <text evidence="1 6">Belongs to the acylphosphatase family.</text>
</comment>
<keyword evidence="5" id="KW-0378">Hydrolase</keyword>
<evidence type="ECO:0000256" key="5">
    <source>
        <dbReference type="PROSITE-ProRule" id="PRU00520"/>
    </source>
</evidence>
<dbReference type="OrthoDB" id="3182027at2"/>
<sequence length="89" mass="9706">MIRRHVVVSGHVQGVFYRASLEREAHAAGVAGWVRNRDDGTVEAVLEGEPAAVERVLAWCRQGPPRAEVADVAVEEEEPVGETGFRTRG</sequence>
<evidence type="ECO:0000256" key="2">
    <source>
        <dbReference type="ARBA" id="ARBA00012150"/>
    </source>
</evidence>
<dbReference type="InterPro" id="IPR036046">
    <property type="entry name" value="Acylphosphatase-like_dom_sf"/>
</dbReference>
<organism evidence="8 9">
    <name type="scientific">Aeromicrobium erythreum</name>
    <dbReference type="NCBI Taxonomy" id="2041"/>
    <lineage>
        <taxon>Bacteria</taxon>
        <taxon>Bacillati</taxon>
        <taxon>Actinomycetota</taxon>
        <taxon>Actinomycetes</taxon>
        <taxon>Propionibacteriales</taxon>
        <taxon>Nocardioidaceae</taxon>
        <taxon>Aeromicrobium</taxon>
    </lineage>
</organism>
<dbReference type="KEGG" id="aer:AERYTH_11555"/>
<feature type="active site" evidence="5">
    <location>
        <position position="36"/>
    </location>
</feature>
<keyword evidence="9" id="KW-1185">Reference proteome</keyword>